<comment type="caution">
    <text evidence="3">The sequence shown here is derived from an EMBL/GenBank/DDBJ whole genome shotgun (WGS) entry which is preliminary data.</text>
</comment>
<dbReference type="InterPro" id="IPR041454">
    <property type="entry name" value="BsuBI/PstI_N"/>
</dbReference>
<keyword evidence="4" id="KW-1185">Reference proteome</keyword>
<dbReference type="GO" id="GO:0003677">
    <property type="term" value="F:DNA binding"/>
    <property type="evidence" value="ECO:0007669"/>
    <property type="project" value="InterPro"/>
</dbReference>
<dbReference type="Gene3D" id="3.40.1350.80">
    <property type="match status" value="1"/>
</dbReference>
<dbReference type="GO" id="GO:0009307">
    <property type="term" value="P:DNA restriction-modification system"/>
    <property type="evidence" value="ECO:0007669"/>
    <property type="project" value="InterPro"/>
</dbReference>
<dbReference type="InterPro" id="IPR009528">
    <property type="entry name" value="Restrct_endonuc_II_BsuBI_C"/>
</dbReference>
<gene>
    <name evidence="3" type="ORF">GCM10010994_17240</name>
</gene>
<dbReference type="Proteomes" id="UP000637002">
    <property type="component" value="Unassembled WGS sequence"/>
</dbReference>
<dbReference type="RefSeq" id="WP_188608763.1">
    <property type="nucleotide sequence ID" value="NZ_BMGG01000003.1"/>
</dbReference>
<keyword evidence="3" id="KW-0378">Hydrolase</keyword>
<dbReference type="EMBL" id="BMGG01000003">
    <property type="protein sequence ID" value="GGC58974.1"/>
    <property type="molecule type" value="Genomic_DNA"/>
</dbReference>
<dbReference type="InterPro" id="IPR041962">
    <property type="entry name" value="BsuBI/PstI_N_sf"/>
</dbReference>
<evidence type="ECO:0000259" key="2">
    <source>
        <dbReference type="Pfam" id="PF17728"/>
    </source>
</evidence>
<feature type="domain" description="BsuBI/PstI restriction endonuclease HTH" evidence="2">
    <location>
        <begin position="10"/>
        <end position="171"/>
    </location>
</feature>
<evidence type="ECO:0000313" key="3">
    <source>
        <dbReference type="EMBL" id="GGC58974.1"/>
    </source>
</evidence>
<dbReference type="AlphaFoldDB" id="A0A916XB75"/>
<keyword evidence="3" id="KW-0255">Endonuclease</keyword>
<accession>A0A916XB75</accession>
<reference evidence="3" key="2">
    <citation type="submission" date="2020-09" db="EMBL/GenBank/DDBJ databases">
        <authorList>
            <person name="Sun Q."/>
            <person name="Zhou Y."/>
        </authorList>
    </citation>
    <scope>NUCLEOTIDE SEQUENCE</scope>
    <source>
        <strain evidence="3">CGMCC 1.12919</strain>
    </source>
</reference>
<dbReference type="GO" id="GO:0000287">
    <property type="term" value="F:magnesium ion binding"/>
    <property type="evidence" value="ECO:0007669"/>
    <property type="project" value="InterPro"/>
</dbReference>
<proteinExistence type="predicted"/>
<dbReference type="GO" id="GO:0009036">
    <property type="term" value="F:type II site-specific deoxyribonuclease activity"/>
    <property type="evidence" value="ECO:0007669"/>
    <property type="project" value="InterPro"/>
</dbReference>
<evidence type="ECO:0000259" key="1">
    <source>
        <dbReference type="Pfam" id="PF06616"/>
    </source>
</evidence>
<evidence type="ECO:0000313" key="4">
    <source>
        <dbReference type="Proteomes" id="UP000637002"/>
    </source>
</evidence>
<keyword evidence="3" id="KW-0540">Nuclease</keyword>
<dbReference type="Gene3D" id="1.10.10.1820">
    <property type="entry name" value="BsuBI/PstI restriction endonuclease-like"/>
    <property type="match status" value="1"/>
</dbReference>
<dbReference type="Pfam" id="PF06616">
    <property type="entry name" value="BsuBI_PstI_RE"/>
    <property type="match status" value="1"/>
</dbReference>
<sequence>MLPSLPDIGEIHRRLQAIFPEGTPQRGYCTREMAARTVFAMLYVGATEGAGRWIGPKHVYRMGDGQAARQGDADRLAYTVAVEKPGFVAPADRWFQDNTREPIRDETLRDGLVRIGAVVTRPGLATTSSKGRYALQAGFASLFDPGLADEPLAVAIGAWQDRSLSAGALARVRLQQRSLVAAQSRVLVTLPNGESRQMEAGPSSIITKAVVEVFAPRFLGDPAVLWISESGNKVIQRDDELAQSLRLAIRTDKLLPDTILVDLAPAEPLLTFVEAVATDGPITEARRSALLELVTSAGFKHSQVAFVTAFQDRNAGAFKKAMPNLAWGSFAWCVSEPEHLIALDGKRSGGARLLSEFGGTG</sequence>
<dbReference type="Pfam" id="PF17728">
    <property type="entry name" value="BsuBI_PstI_RE_N"/>
    <property type="match status" value="1"/>
</dbReference>
<dbReference type="InterPro" id="IPR041963">
    <property type="entry name" value="BsuBI/PstI_C_sf"/>
</dbReference>
<feature type="domain" description="BsuBI/PstI restriction endonuclease" evidence="1">
    <location>
        <begin position="186"/>
        <end position="345"/>
    </location>
</feature>
<organism evidence="3 4">
    <name type="scientific">Chelatococcus reniformis</name>
    <dbReference type="NCBI Taxonomy" id="1494448"/>
    <lineage>
        <taxon>Bacteria</taxon>
        <taxon>Pseudomonadati</taxon>
        <taxon>Pseudomonadota</taxon>
        <taxon>Alphaproteobacteria</taxon>
        <taxon>Hyphomicrobiales</taxon>
        <taxon>Chelatococcaceae</taxon>
        <taxon>Chelatococcus</taxon>
    </lineage>
</organism>
<name>A0A916XB75_9HYPH</name>
<reference evidence="3" key="1">
    <citation type="journal article" date="2014" name="Int. J. Syst. Evol. Microbiol.">
        <title>Complete genome sequence of Corynebacterium casei LMG S-19264T (=DSM 44701T), isolated from a smear-ripened cheese.</title>
        <authorList>
            <consortium name="US DOE Joint Genome Institute (JGI-PGF)"/>
            <person name="Walter F."/>
            <person name="Albersmeier A."/>
            <person name="Kalinowski J."/>
            <person name="Ruckert C."/>
        </authorList>
    </citation>
    <scope>NUCLEOTIDE SEQUENCE</scope>
    <source>
        <strain evidence="3">CGMCC 1.12919</strain>
    </source>
</reference>
<protein>
    <submittedName>
        <fullName evidence="3">Restriction endonuclease</fullName>
    </submittedName>
</protein>